<keyword evidence="4" id="KW-1185">Reference proteome</keyword>
<feature type="compositionally biased region" description="Basic and acidic residues" evidence="2">
    <location>
        <begin position="647"/>
        <end position="662"/>
    </location>
</feature>
<accession>A0A8H7BAL9</accession>
<feature type="region of interest" description="Disordered" evidence="2">
    <location>
        <begin position="505"/>
        <end position="524"/>
    </location>
</feature>
<dbReference type="AlphaFoldDB" id="A0A8H7BAL9"/>
<organism evidence="3 4">
    <name type="scientific">Alternaria burnsii</name>
    <dbReference type="NCBI Taxonomy" id="1187904"/>
    <lineage>
        <taxon>Eukaryota</taxon>
        <taxon>Fungi</taxon>
        <taxon>Dikarya</taxon>
        <taxon>Ascomycota</taxon>
        <taxon>Pezizomycotina</taxon>
        <taxon>Dothideomycetes</taxon>
        <taxon>Pleosporomycetidae</taxon>
        <taxon>Pleosporales</taxon>
        <taxon>Pleosporineae</taxon>
        <taxon>Pleosporaceae</taxon>
        <taxon>Alternaria</taxon>
        <taxon>Alternaria sect. Alternaria</taxon>
    </lineage>
</organism>
<gene>
    <name evidence="3" type="ORF">GT037_001459</name>
</gene>
<feature type="compositionally biased region" description="Polar residues" evidence="2">
    <location>
        <begin position="508"/>
        <end position="519"/>
    </location>
</feature>
<evidence type="ECO:0000313" key="3">
    <source>
        <dbReference type="EMBL" id="KAF7679808.1"/>
    </source>
</evidence>
<feature type="region of interest" description="Disordered" evidence="2">
    <location>
        <begin position="279"/>
        <end position="316"/>
    </location>
</feature>
<keyword evidence="1" id="KW-0175">Coiled coil</keyword>
<evidence type="ECO:0000313" key="4">
    <source>
        <dbReference type="Proteomes" id="UP000596902"/>
    </source>
</evidence>
<reference evidence="3" key="1">
    <citation type="submission" date="2020-01" db="EMBL/GenBank/DDBJ databases">
        <authorList>
            <person name="Feng Z.H.Z."/>
        </authorList>
    </citation>
    <scope>NUCLEOTIDE SEQUENCE</scope>
    <source>
        <strain evidence="3">CBS107.38</strain>
    </source>
</reference>
<dbReference type="RefSeq" id="XP_038789798.1">
    <property type="nucleotide sequence ID" value="XM_038926506.1"/>
</dbReference>
<reference evidence="3" key="2">
    <citation type="submission" date="2020-08" db="EMBL/GenBank/DDBJ databases">
        <title>Draft Genome Sequence of Cumin Blight Pathogen Alternaria burnsii.</title>
        <authorList>
            <person name="Feng Z."/>
        </authorList>
    </citation>
    <scope>NUCLEOTIDE SEQUENCE</scope>
    <source>
        <strain evidence="3">CBS107.38</strain>
    </source>
</reference>
<feature type="region of interest" description="Disordered" evidence="2">
    <location>
        <begin position="646"/>
        <end position="672"/>
    </location>
</feature>
<name>A0A8H7BAL9_9PLEO</name>
<comment type="caution">
    <text evidence="3">The sequence shown here is derived from an EMBL/GenBank/DDBJ whole genome shotgun (WGS) entry which is preliminary data.</text>
</comment>
<dbReference type="EMBL" id="JAAABM010000002">
    <property type="protein sequence ID" value="KAF7679808.1"/>
    <property type="molecule type" value="Genomic_DNA"/>
</dbReference>
<dbReference type="Proteomes" id="UP000596902">
    <property type="component" value="Unassembled WGS sequence"/>
</dbReference>
<feature type="coiled-coil region" evidence="1">
    <location>
        <begin position="419"/>
        <end position="446"/>
    </location>
</feature>
<proteinExistence type="predicted"/>
<dbReference type="GeneID" id="62199684"/>
<protein>
    <submittedName>
        <fullName evidence="3">Uncharacterized protein</fullName>
    </submittedName>
</protein>
<evidence type="ECO:0000256" key="2">
    <source>
        <dbReference type="SAM" id="MobiDB-lite"/>
    </source>
</evidence>
<evidence type="ECO:0000256" key="1">
    <source>
        <dbReference type="SAM" id="Coils"/>
    </source>
</evidence>
<sequence>MTRPESDKKEPDGREVLRPLPLPFIAVPSHLTKKPHIPTSQPTAADGKVVGTSREMVIPVTSSCDRRSKQTVGKHDLNNNDPYLVKFHGNGPQSKIRKAFKVYDYPCSLVMARENPRRTQRKKVATPEDLPATEVTVSLGGTQVTSEPNFTSGASLASDASIDDTPSAPAFGPQDKIIGGSVLGKRSRRDIEDRLEEKDVRAEADMLEDKALDRPTVVDSRSSGRNDILEEMNPDETCARNNGSSFKPGILMKEHVILDHATALNPMASVAQRITSYHTSPVSMRGEESDSTEAVGPTTADTSEEPQTPDPLTWRPAHGVTSTGVHFFNMPFDDLRKMILLQALEQSQKRQPQSSNRIRALFVSAVTDEQTAPESYTFEHARVKLQARRNEVYGIQLKERMATLRMFAVNAMQEPREVVDGLTAAVHEAREELAAAREALDEDLAIYAIVKQELKNIIGVFVSEPDNPVIREDALRRYSIISEINAAIVKYGNIWWSHTARKEREPANMQSDTPDSRQFLTPEPTLPLNITAPETYAALMRKSKTSSRRRIITTSHDLTIFEPRLLAIMPQAVARDLINTMRLILTLGGRKQRLLGIRKQKIKDLLHNLGSNEVIRVYNEFATAHDRIEERSTFKLPLIAELEDGNDEVKESEGESDYHSAQEELGGEETAADGAMQEVGVVVVQDPHLEMEDLLPATQQVFAIPDVDTRVAPSLSPHEAHESPVVPVGGPCDKHIDGLCMVVSIQNPEAFPLTNIQEVQAEYYPSTSILDMQVHHDHNERIIQVTATLDKGPVDQLVIHDPRIITLLGLRQPPYAMICLQPNTRIDETYQIHIQPDQRLRNAKAWTFGELVSARHAYLYWLDSRRTSDPRAPPTVAEARLLAPRICRRAGNVWREIEKVWNLEQGSGGRHFRENRMEYLGEDPEYRGGEERRSQKGMWV</sequence>